<comment type="caution">
    <text evidence="1">The sequence shown here is derived from an EMBL/GenBank/DDBJ whole genome shotgun (WGS) entry which is preliminary data.</text>
</comment>
<dbReference type="AlphaFoldDB" id="A0AAV4BE61"/>
<evidence type="ECO:0000313" key="1">
    <source>
        <dbReference type="EMBL" id="GFO17472.1"/>
    </source>
</evidence>
<organism evidence="1 2">
    <name type="scientific">Plakobranchus ocellatus</name>
    <dbReference type="NCBI Taxonomy" id="259542"/>
    <lineage>
        <taxon>Eukaryota</taxon>
        <taxon>Metazoa</taxon>
        <taxon>Spiralia</taxon>
        <taxon>Lophotrochozoa</taxon>
        <taxon>Mollusca</taxon>
        <taxon>Gastropoda</taxon>
        <taxon>Heterobranchia</taxon>
        <taxon>Euthyneura</taxon>
        <taxon>Panpulmonata</taxon>
        <taxon>Sacoglossa</taxon>
        <taxon>Placobranchoidea</taxon>
        <taxon>Plakobranchidae</taxon>
        <taxon>Plakobranchus</taxon>
    </lineage>
</organism>
<reference evidence="1 2" key="1">
    <citation type="journal article" date="2021" name="Elife">
        <title>Chloroplast acquisition without the gene transfer in kleptoplastic sea slugs, Plakobranchus ocellatus.</title>
        <authorList>
            <person name="Maeda T."/>
            <person name="Takahashi S."/>
            <person name="Yoshida T."/>
            <person name="Shimamura S."/>
            <person name="Takaki Y."/>
            <person name="Nagai Y."/>
            <person name="Toyoda A."/>
            <person name="Suzuki Y."/>
            <person name="Arimoto A."/>
            <person name="Ishii H."/>
            <person name="Satoh N."/>
            <person name="Nishiyama T."/>
            <person name="Hasebe M."/>
            <person name="Maruyama T."/>
            <person name="Minagawa J."/>
            <person name="Obokata J."/>
            <person name="Shigenobu S."/>
        </authorList>
    </citation>
    <scope>NUCLEOTIDE SEQUENCE [LARGE SCALE GENOMIC DNA]</scope>
</reference>
<evidence type="ECO:0000313" key="2">
    <source>
        <dbReference type="Proteomes" id="UP000735302"/>
    </source>
</evidence>
<sequence>MVSGFILTTPVVMRSGARSGYCLIVYGEIPRWVKVTLSKVSSGEKWLKFGLDRPIKYISGNVQCKRQSSAPPQGVYKITVTNKTDSLGKPLILDVMDGKLTLIHTDKHIYQPGEKGEQDYSASNSTGAKKCRIRWCKCLKAGLQ</sequence>
<proteinExistence type="predicted"/>
<dbReference type="EMBL" id="BLXT01004823">
    <property type="protein sequence ID" value="GFO17472.1"/>
    <property type="molecule type" value="Genomic_DNA"/>
</dbReference>
<protein>
    <submittedName>
        <fullName evidence="1">Alpha-2-macroglobulin-like protein</fullName>
    </submittedName>
</protein>
<dbReference type="Proteomes" id="UP000735302">
    <property type="component" value="Unassembled WGS sequence"/>
</dbReference>
<gene>
    <name evidence="1" type="ORF">PoB_004397700</name>
</gene>
<name>A0AAV4BE61_9GAST</name>
<accession>A0AAV4BE61</accession>
<keyword evidence="2" id="KW-1185">Reference proteome</keyword>